<dbReference type="EMBL" id="JBHSDS010000004">
    <property type="protein sequence ID" value="MFC4357771.1"/>
    <property type="molecule type" value="Genomic_DNA"/>
</dbReference>
<gene>
    <name evidence="1" type="ORF">ACFO0N_07395</name>
</gene>
<dbReference type="InterPro" id="IPR036388">
    <property type="entry name" value="WH-like_DNA-bd_sf"/>
</dbReference>
<dbReference type="Proteomes" id="UP001595921">
    <property type="component" value="Unassembled WGS sequence"/>
</dbReference>
<proteinExistence type="predicted"/>
<accession>A0ABD5PBD3</accession>
<evidence type="ECO:0000313" key="1">
    <source>
        <dbReference type="EMBL" id="MFC4357771.1"/>
    </source>
</evidence>
<comment type="caution">
    <text evidence="1">The sequence shown here is derived from an EMBL/GenBank/DDBJ whole genome shotgun (WGS) entry which is preliminary data.</text>
</comment>
<keyword evidence="2" id="KW-1185">Reference proteome</keyword>
<reference evidence="1 2" key="1">
    <citation type="journal article" date="2019" name="Int. J. Syst. Evol. Microbiol.">
        <title>The Global Catalogue of Microorganisms (GCM) 10K type strain sequencing project: providing services to taxonomists for standard genome sequencing and annotation.</title>
        <authorList>
            <consortium name="The Broad Institute Genomics Platform"/>
            <consortium name="The Broad Institute Genome Sequencing Center for Infectious Disease"/>
            <person name="Wu L."/>
            <person name="Ma J."/>
        </authorList>
    </citation>
    <scope>NUCLEOTIDE SEQUENCE [LARGE SCALE GENOMIC DNA]</scope>
    <source>
        <strain evidence="1 2">CGMCC 1.12553</strain>
    </source>
</reference>
<name>A0ABD5PBD3_9EURY</name>
<organism evidence="1 2">
    <name type="scientific">Halobium salinum</name>
    <dbReference type="NCBI Taxonomy" id="1364940"/>
    <lineage>
        <taxon>Archaea</taxon>
        <taxon>Methanobacteriati</taxon>
        <taxon>Methanobacteriota</taxon>
        <taxon>Stenosarchaea group</taxon>
        <taxon>Halobacteria</taxon>
        <taxon>Halobacteriales</taxon>
        <taxon>Haloferacaceae</taxon>
        <taxon>Halobium</taxon>
    </lineage>
</organism>
<evidence type="ECO:0000313" key="2">
    <source>
        <dbReference type="Proteomes" id="UP001595921"/>
    </source>
</evidence>
<evidence type="ECO:0008006" key="3">
    <source>
        <dbReference type="Google" id="ProtNLM"/>
    </source>
</evidence>
<sequence length="96" mass="10988">MIEDLDQDALSVVMALVGAPDERLTEAELVALNPRKGEERVREVLDELESEGYVEERSSGEWVFTEHGREVWGWVWNGQPTLQEMHESAAEDLDFE</sequence>
<dbReference type="RefSeq" id="WP_267625382.1">
    <property type="nucleotide sequence ID" value="NZ_JAODIW010000013.1"/>
</dbReference>
<dbReference type="Gene3D" id="1.10.10.10">
    <property type="entry name" value="Winged helix-like DNA-binding domain superfamily/Winged helix DNA-binding domain"/>
    <property type="match status" value="1"/>
</dbReference>
<protein>
    <recommendedName>
        <fullName evidence="3">MarR family transcriptional regulator</fullName>
    </recommendedName>
</protein>
<dbReference type="AlphaFoldDB" id="A0ABD5PBD3"/>